<feature type="binding site" evidence="8">
    <location>
        <position position="783"/>
    </location>
    <ligand>
        <name>substrate</name>
    </ligand>
</feature>
<dbReference type="Proteomes" id="UP001144372">
    <property type="component" value="Unassembled WGS sequence"/>
</dbReference>
<dbReference type="Gene3D" id="3.30.1330.10">
    <property type="entry name" value="PurM-like, N-terminal domain"/>
    <property type="match status" value="2"/>
</dbReference>
<evidence type="ECO:0000256" key="6">
    <source>
        <dbReference type="ARBA" id="ARBA00022840"/>
    </source>
</evidence>
<comment type="caution">
    <text evidence="12">The sequence shown here is derived from an EMBL/GenBank/DDBJ whole genome shotgun (WGS) entry which is preliminary data.</text>
</comment>
<feature type="domain" description="Phosphoribosylformylglycinamidine synthase linker" evidence="11">
    <location>
        <begin position="190"/>
        <end position="248"/>
    </location>
</feature>
<keyword evidence="5 8" id="KW-0658">Purine biosynthesis</keyword>
<comment type="similarity">
    <text evidence="8">Belongs to the FGAMS family.</text>
</comment>
<dbReference type="InterPro" id="IPR036676">
    <property type="entry name" value="PurM-like_C_sf"/>
</dbReference>
<proteinExistence type="inferred from homology"/>
<evidence type="ECO:0000313" key="13">
    <source>
        <dbReference type="Proteomes" id="UP001144372"/>
    </source>
</evidence>
<protein>
    <recommendedName>
        <fullName evidence="8">Phosphoribosylformylglycinamidine synthase subunit PurL</fullName>
        <shortName evidence="8">FGAM synthase</shortName>
        <ecNumber evidence="8">6.3.5.3</ecNumber>
    </recommendedName>
    <alternativeName>
        <fullName evidence="8">Formylglycinamide ribonucleotide amidotransferase subunit II</fullName>
        <shortName evidence="8">FGAR amidotransferase II</shortName>
        <shortName evidence="8">FGAR-AT II</shortName>
    </alternativeName>
    <alternativeName>
        <fullName evidence="8">Glutamine amidotransferase PurL</fullName>
    </alternativeName>
    <alternativeName>
        <fullName evidence="8">Phosphoribosylformylglycinamidine synthase subunit II</fullName>
    </alternativeName>
</protein>
<dbReference type="Gene3D" id="3.90.650.10">
    <property type="entry name" value="PurM-like C-terminal domain"/>
    <property type="match status" value="2"/>
</dbReference>
<evidence type="ECO:0000256" key="4">
    <source>
        <dbReference type="ARBA" id="ARBA00022741"/>
    </source>
</evidence>
<evidence type="ECO:0000256" key="5">
    <source>
        <dbReference type="ARBA" id="ARBA00022755"/>
    </source>
</evidence>
<keyword evidence="7 8" id="KW-0460">Magnesium</keyword>
<dbReference type="InterPro" id="IPR010074">
    <property type="entry name" value="PRibForGlyAmidine_synth_PurL"/>
</dbReference>
<feature type="active site" description="Proton acceptor" evidence="8">
    <location>
        <position position="316"/>
    </location>
</feature>
<evidence type="ECO:0000256" key="7">
    <source>
        <dbReference type="ARBA" id="ARBA00022842"/>
    </source>
</evidence>
<comment type="function">
    <text evidence="8">Part of the phosphoribosylformylglycinamidine synthase complex involved in the purines biosynthetic pathway. Catalyzes the ATP-dependent conversion of formylglycinamide ribonucleotide (FGAR) and glutamine to yield formylglycinamidine ribonucleotide (FGAM) and glutamate. The FGAM synthase complex is composed of three subunits. PurQ produces an ammonia molecule by converting glutamine to glutamate. PurL transfers the ammonia molecule to FGAR to form FGAM in an ATP-dependent manner. PurS interacts with PurQ and PurL and is thought to assist in the transfer of the ammonia molecule from PurQ to PurL.</text>
</comment>
<comment type="pathway">
    <text evidence="8">Purine metabolism; IMP biosynthesis via de novo pathway; 5-amino-1-(5-phospho-D-ribosyl)imidazole from N(2)-formyl-N(1)-(5-phospho-D-ribosyl)glycinamide: step 1/2.</text>
</comment>
<dbReference type="PANTHER" id="PTHR43555:SF1">
    <property type="entry name" value="PHOSPHORIBOSYLFORMYLGLYCINAMIDINE SYNTHASE SUBUNIT PURL"/>
    <property type="match status" value="1"/>
</dbReference>
<evidence type="ECO:0000256" key="2">
    <source>
        <dbReference type="ARBA" id="ARBA00022598"/>
    </source>
</evidence>
<evidence type="ECO:0000256" key="3">
    <source>
        <dbReference type="ARBA" id="ARBA00022723"/>
    </source>
</evidence>
<feature type="binding site" evidence="8">
    <location>
        <position position="780"/>
    </location>
    <ligand>
        <name>ATP</name>
        <dbReference type="ChEBI" id="CHEBI:30616"/>
    </ligand>
</feature>
<feature type="active site" evidence="8">
    <location>
        <position position="245"/>
    </location>
</feature>
<dbReference type="Pfam" id="PF00586">
    <property type="entry name" value="AIRS"/>
    <property type="match status" value="2"/>
</dbReference>
<comment type="caution">
    <text evidence="8">Lacks conserved residue(s) required for the propagation of feature annotation.</text>
</comment>
<feature type="domain" description="PurM-like C-terminal" evidence="10">
    <location>
        <begin position="828"/>
        <end position="974"/>
    </location>
</feature>
<keyword evidence="13" id="KW-1185">Reference proteome</keyword>
<dbReference type="RefSeq" id="WP_281793398.1">
    <property type="nucleotide sequence ID" value="NZ_BSDR01000001.1"/>
</dbReference>
<accession>A0A9W6D4R0</accession>
<keyword evidence="3 8" id="KW-0479">Metal-binding</keyword>
<feature type="binding site" evidence="8">
    <location>
        <position position="338"/>
    </location>
    <ligand>
        <name>Mg(2+)</name>
        <dbReference type="ChEBI" id="CHEBI:18420"/>
        <label>2</label>
    </ligand>
</feature>
<evidence type="ECO:0000259" key="10">
    <source>
        <dbReference type="Pfam" id="PF02769"/>
    </source>
</evidence>
<feature type="binding site" evidence="8">
    <location>
        <position position="471"/>
    </location>
    <ligand>
        <name>substrate</name>
    </ligand>
</feature>
<feature type="binding site" evidence="8">
    <location>
        <position position="499"/>
    </location>
    <ligand>
        <name>Mg(2+)</name>
        <dbReference type="ChEBI" id="CHEBI:18420"/>
        <label>2</label>
    </ligand>
</feature>
<feature type="binding site" evidence="8">
    <location>
        <begin position="542"/>
        <end position="544"/>
    </location>
    <ligand>
        <name>substrate</name>
    </ligand>
</feature>
<dbReference type="SUPFAM" id="SSF55326">
    <property type="entry name" value="PurM N-terminal domain-like"/>
    <property type="match status" value="2"/>
</dbReference>
<comment type="subcellular location">
    <subcellularLocation>
        <location evidence="8">Cytoplasm</location>
    </subcellularLocation>
</comment>
<gene>
    <name evidence="12" type="primary">purSL</name>
    <name evidence="8" type="synonym">purL</name>
    <name evidence="12" type="ORF">DAMNIGENAA_15700</name>
</gene>
<dbReference type="GO" id="GO:0006189">
    <property type="term" value="P:'de novo' IMP biosynthetic process"/>
    <property type="evidence" value="ECO:0007669"/>
    <property type="project" value="UniProtKB-UniRule"/>
</dbReference>
<feature type="binding site" evidence="8">
    <location>
        <position position="735"/>
    </location>
    <ligand>
        <name>ATP</name>
        <dbReference type="ChEBI" id="CHEBI:30616"/>
    </ligand>
</feature>
<feature type="domain" description="PurM-like N-terminal" evidence="9">
    <location>
        <begin position="296"/>
        <end position="419"/>
    </location>
</feature>
<dbReference type="GO" id="GO:0005524">
    <property type="term" value="F:ATP binding"/>
    <property type="evidence" value="ECO:0007669"/>
    <property type="project" value="UniProtKB-UniRule"/>
</dbReference>
<dbReference type="PANTHER" id="PTHR43555">
    <property type="entry name" value="PHOSPHORIBOSYLFORMYLGLYCINAMIDINE SYNTHASE SUBUNIT PURL"/>
    <property type="match status" value="1"/>
</dbReference>
<name>A0A9W6D4R0_9BACT</name>
<feature type="domain" description="PurM-like C-terminal" evidence="10">
    <location>
        <begin position="434"/>
        <end position="585"/>
    </location>
</feature>
<dbReference type="Pfam" id="PF02769">
    <property type="entry name" value="AIRS_C"/>
    <property type="match status" value="2"/>
</dbReference>
<dbReference type="GO" id="GO:0000287">
    <property type="term" value="F:magnesium ion binding"/>
    <property type="evidence" value="ECO:0007669"/>
    <property type="project" value="UniProtKB-UniRule"/>
</dbReference>
<feature type="binding site" evidence="8">
    <location>
        <position position="314"/>
    </location>
    <ligand>
        <name>Mg(2+)</name>
        <dbReference type="ChEBI" id="CHEBI:18420"/>
        <label>1</label>
    </ligand>
</feature>
<feature type="binding site" evidence="8">
    <location>
        <position position="337"/>
    </location>
    <ligand>
        <name>substrate</name>
    </ligand>
</feature>
<dbReference type="GO" id="GO:0004642">
    <property type="term" value="F:phosphoribosylformylglycinamidine synthase activity"/>
    <property type="evidence" value="ECO:0007669"/>
    <property type="project" value="UniProtKB-UniRule"/>
</dbReference>
<dbReference type="SUPFAM" id="SSF56042">
    <property type="entry name" value="PurM C-terminal domain-like"/>
    <property type="match status" value="2"/>
</dbReference>
<dbReference type="InterPro" id="IPR036604">
    <property type="entry name" value="PurS-like_sf"/>
</dbReference>
<feature type="domain" description="PurM-like N-terminal" evidence="9">
    <location>
        <begin position="676"/>
        <end position="784"/>
    </location>
</feature>
<dbReference type="EMBL" id="BSDR01000001">
    <property type="protein sequence ID" value="GLI34137.1"/>
    <property type="molecule type" value="Genomic_DNA"/>
</dbReference>
<organism evidence="12 13">
    <name type="scientific">Desulforhabdus amnigena</name>
    <dbReference type="NCBI Taxonomy" id="40218"/>
    <lineage>
        <taxon>Bacteria</taxon>
        <taxon>Pseudomonadati</taxon>
        <taxon>Thermodesulfobacteriota</taxon>
        <taxon>Syntrophobacteria</taxon>
        <taxon>Syntrophobacterales</taxon>
        <taxon>Syntrophobacteraceae</taxon>
        <taxon>Desulforhabdus</taxon>
    </lineage>
</organism>
<comment type="subunit">
    <text evidence="8">Monomer. Part of the FGAM synthase complex composed of 1 PurL, 1 PurQ and 2 PurS subunits.</text>
</comment>
<dbReference type="InterPro" id="IPR041609">
    <property type="entry name" value="PurL_linker"/>
</dbReference>
<dbReference type="Pfam" id="PF18072">
    <property type="entry name" value="FGAR-AT_linker"/>
    <property type="match status" value="1"/>
</dbReference>
<reference evidence="12" key="1">
    <citation type="submission" date="2022-12" db="EMBL/GenBank/DDBJ databases">
        <title>Reference genome sequencing for broad-spectrum identification of bacterial and archaeal isolates by mass spectrometry.</title>
        <authorList>
            <person name="Sekiguchi Y."/>
            <person name="Tourlousse D.M."/>
        </authorList>
    </citation>
    <scope>NUCLEOTIDE SEQUENCE</scope>
    <source>
        <strain evidence="12">ASRB1</strain>
    </source>
</reference>
<dbReference type="AlphaFoldDB" id="A0A9W6D4R0"/>
<dbReference type="EC" id="6.3.5.3" evidence="8"/>
<evidence type="ECO:0000256" key="1">
    <source>
        <dbReference type="ARBA" id="ARBA00022490"/>
    </source>
</evidence>
<evidence type="ECO:0000256" key="8">
    <source>
        <dbReference type="HAMAP-Rule" id="MF_00420"/>
    </source>
</evidence>
<keyword evidence="2 8" id="KW-0436">Ligase</keyword>
<evidence type="ECO:0000259" key="11">
    <source>
        <dbReference type="Pfam" id="PF18072"/>
    </source>
</evidence>
<sequence>MVARLEITLKSHLFDAEGASLCRKIRDYFGWNPDRIRVVHILTLDTGLSIDELESVRREIFTNPVTQDSSFRPLAKDFDWAIWVGFRPGVRDTAGSVAIEAISDYLGRSPGSGESAYTSRLYLLSGDTLEREQIDTIARELLANDIIQQWRIYARSEWNEEEGIGLIVPKVVLAHTPTVAEIPVPSDEALMALSRERNLALNPQDVPVIRNYFSRTEVVEARKAVGLSVPTDVELEAISQARSDHCNHNTFRGKFHYRDLATGESQVVDNLFKTCIEAPTLTIQRQKDWVVSVLWDNAGLARFDEEHNYAITGETHNSPSNMEAYGGSLTGIVGIYRDIMGTGKGARLVAGLYGYCVGPRDYAGPLRPHLHPRRLLDGIVEGVRDGGNKHGVPTPFGSLFFHPSYLGKCLVFVASLGIMPGKILGEPSDQKCPRPGDCIIMSGGRVGKDGIHGVTASSEIYSANTPAGHVQIGDPYTQKKMHDFLLEARDEGLITFITDNGGGGLSSSVGESAQFAGGAYVELDKVPLKYEGLDVWEIWISESQERMTVAVDPSHLDRFMELSRKHEVESTVIGYYKGDGKLQLAYDGRTCAQLDLSFFSEDFPQWQFDAHWLPPESRGLQEPVLGEPRDYTKLLHALLESPNICSREWIQRQYDHEVQGGSVVKFLTGRERDVPNDAVVLRPLLESNKGLAVSQSLNPTYSVIDTYDMVAASIDEAVRRLLAVGAVLEEIGGVDNFCWPSIQYDPVQNPDGRYKAAQLVRANWALRDMCLAYGIPLLSGKDSMYVDGHLPGEFGERHKISGLPTMQFTATGVVSDVRKCCTMEAKIAGDLVYVLGNTANELGGSEYYDLMGYVGLNVPKVNAEAFWPLYKALERGLASGLMASCHGIYRGGLGVHATMVAFASHLGMILDLARVPRSSTGGMQLRDDQILFSESCGRFLVTVSPSRQKDFESLFKGLPYALVGKITEEPQLVIKGEGGGILVQEPLALLKRSWRQFTQVDAD</sequence>
<dbReference type="CDD" id="cd02204">
    <property type="entry name" value="PurL_repeat2"/>
    <property type="match status" value="1"/>
</dbReference>
<keyword evidence="4 8" id="KW-0547">Nucleotide-binding</keyword>
<dbReference type="Gene3D" id="3.30.1280.10">
    <property type="entry name" value="Phosphoribosylformylglycinamidine synthase subunit PurS"/>
    <property type="match status" value="1"/>
</dbReference>
<dbReference type="InterPro" id="IPR010918">
    <property type="entry name" value="PurM-like_C_dom"/>
</dbReference>
<comment type="catalytic activity">
    <reaction evidence="8">
        <text>N(2)-formyl-N(1)-(5-phospho-beta-D-ribosyl)glycinamide + L-glutamine + ATP + H2O = 2-formamido-N(1)-(5-O-phospho-beta-D-ribosyl)acetamidine + L-glutamate + ADP + phosphate + H(+)</text>
        <dbReference type="Rhea" id="RHEA:17129"/>
        <dbReference type="ChEBI" id="CHEBI:15377"/>
        <dbReference type="ChEBI" id="CHEBI:15378"/>
        <dbReference type="ChEBI" id="CHEBI:29985"/>
        <dbReference type="ChEBI" id="CHEBI:30616"/>
        <dbReference type="ChEBI" id="CHEBI:43474"/>
        <dbReference type="ChEBI" id="CHEBI:58359"/>
        <dbReference type="ChEBI" id="CHEBI:147286"/>
        <dbReference type="ChEBI" id="CHEBI:147287"/>
        <dbReference type="ChEBI" id="CHEBI:456216"/>
        <dbReference type="EC" id="6.3.5.3"/>
    </reaction>
</comment>
<keyword evidence="6 8" id="KW-0067">ATP-binding</keyword>
<dbReference type="InterPro" id="IPR016188">
    <property type="entry name" value="PurM-like_N"/>
</dbReference>
<dbReference type="HAMAP" id="MF_00420">
    <property type="entry name" value="PurL_2"/>
    <property type="match status" value="1"/>
</dbReference>
<dbReference type="GO" id="GO:0005737">
    <property type="term" value="C:cytoplasm"/>
    <property type="evidence" value="ECO:0007669"/>
    <property type="project" value="UniProtKB-SubCell"/>
</dbReference>
<dbReference type="InterPro" id="IPR036921">
    <property type="entry name" value="PurM-like_N_sf"/>
</dbReference>
<keyword evidence="1 8" id="KW-0963">Cytoplasm</keyword>
<evidence type="ECO:0000259" key="9">
    <source>
        <dbReference type="Pfam" id="PF00586"/>
    </source>
</evidence>
<dbReference type="SUPFAM" id="SSF82697">
    <property type="entry name" value="PurS-like"/>
    <property type="match status" value="1"/>
</dbReference>
<dbReference type="CDD" id="cd02203">
    <property type="entry name" value="PurL_repeat1"/>
    <property type="match status" value="1"/>
</dbReference>
<evidence type="ECO:0000313" key="12">
    <source>
        <dbReference type="EMBL" id="GLI34137.1"/>
    </source>
</evidence>